<accession>A0A9W7J2F0</accession>
<reference evidence="2" key="1">
    <citation type="submission" date="2023-05" db="EMBL/GenBank/DDBJ databases">
        <title>Genome and transcriptome analyses reveal genes involved in the formation of fine ridges on petal epidermal cells in Hibiscus trionum.</title>
        <authorList>
            <person name="Koshimizu S."/>
            <person name="Masuda S."/>
            <person name="Ishii T."/>
            <person name="Shirasu K."/>
            <person name="Hoshino A."/>
            <person name="Arita M."/>
        </authorList>
    </citation>
    <scope>NUCLEOTIDE SEQUENCE</scope>
    <source>
        <strain evidence="2">Hamamatsu line</strain>
    </source>
</reference>
<dbReference type="EMBL" id="BSYR01000044">
    <property type="protein sequence ID" value="GMJ05432.1"/>
    <property type="molecule type" value="Genomic_DNA"/>
</dbReference>
<comment type="caution">
    <text evidence="2">The sequence shown here is derived from an EMBL/GenBank/DDBJ whole genome shotgun (WGS) entry which is preliminary data.</text>
</comment>
<evidence type="ECO:0000313" key="2">
    <source>
        <dbReference type="EMBL" id="GMJ05432.1"/>
    </source>
</evidence>
<evidence type="ECO:0000256" key="1">
    <source>
        <dbReference type="SAM" id="MobiDB-lite"/>
    </source>
</evidence>
<name>A0A9W7J2F0_HIBTR</name>
<gene>
    <name evidence="2" type="ORF">HRI_004212400</name>
</gene>
<evidence type="ECO:0000313" key="3">
    <source>
        <dbReference type="Proteomes" id="UP001165190"/>
    </source>
</evidence>
<protein>
    <submittedName>
        <fullName evidence="2">Uncharacterized protein</fullName>
    </submittedName>
</protein>
<proteinExistence type="predicted"/>
<dbReference type="Proteomes" id="UP001165190">
    <property type="component" value="Unassembled WGS sequence"/>
</dbReference>
<dbReference type="AlphaFoldDB" id="A0A9W7J2F0"/>
<keyword evidence="3" id="KW-1185">Reference proteome</keyword>
<sequence length="115" mass="13176">MDTILMYTRVKLSTKGFKTEPHNKKLSSHHQIRTAQPDRPNGPHHHQNTNKLKAYPAVTDACSLFLHLLRSVPVPFILCPSVLPFFSHFTKTRFSLFCRNSSNCTVEKRVRGGIF</sequence>
<feature type="region of interest" description="Disordered" evidence="1">
    <location>
        <begin position="16"/>
        <end position="52"/>
    </location>
</feature>
<organism evidence="2 3">
    <name type="scientific">Hibiscus trionum</name>
    <name type="common">Flower of an hour</name>
    <dbReference type="NCBI Taxonomy" id="183268"/>
    <lineage>
        <taxon>Eukaryota</taxon>
        <taxon>Viridiplantae</taxon>
        <taxon>Streptophyta</taxon>
        <taxon>Embryophyta</taxon>
        <taxon>Tracheophyta</taxon>
        <taxon>Spermatophyta</taxon>
        <taxon>Magnoliopsida</taxon>
        <taxon>eudicotyledons</taxon>
        <taxon>Gunneridae</taxon>
        <taxon>Pentapetalae</taxon>
        <taxon>rosids</taxon>
        <taxon>malvids</taxon>
        <taxon>Malvales</taxon>
        <taxon>Malvaceae</taxon>
        <taxon>Malvoideae</taxon>
        <taxon>Hibiscus</taxon>
    </lineage>
</organism>